<dbReference type="GO" id="GO:0016791">
    <property type="term" value="F:phosphatase activity"/>
    <property type="evidence" value="ECO:0007669"/>
    <property type="project" value="TreeGrafter"/>
</dbReference>
<organism evidence="2 3">
    <name type="scientific">Paraburkholderia ultramafica</name>
    <dbReference type="NCBI Taxonomy" id="1544867"/>
    <lineage>
        <taxon>Bacteria</taxon>
        <taxon>Pseudomonadati</taxon>
        <taxon>Pseudomonadota</taxon>
        <taxon>Betaproteobacteria</taxon>
        <taxon>Burkholderiales</taxon>
        <taxon>Burkholderiaceae</taxon>
        <taxon>Paraburkholderia</taxon>
    </lineage>
</organism>
<dbReference type="Proteomes" id="UP000494365">
    <property type="component" value="Unassembled WGS sequence"/>
</dbReference>
<dbReference type="PANTHER" id="PTHR42850:SF4">
    <property type="entry name" value="ZINC-DEPENDENT ENDOPOLYPHOSPHATASE"/>
    <property type="match status" value="1"/>
</dbReference>
<sequence>MTAKAACFRQGIPETCRFCVVLRHFCFLIRQNTIGTAHTRSRMQHYHEYMASVLVNSVQHHAANASGRDFVVGDLHGCVDALRYLLRMIAFDPARDRLFSVGDLVDRGEHSEQALALLDKPWFFAVLGNHEDTLCAVADGRLRPQWWYGIGGTWAMGLPDERLQHYAEHLRMLPLVRVVGSGKERFNILHAEFFGTDADLDAGNFSAETRQQLLWGRDLALGNGDPARQRGLSLTYCGHTPMRDIKQIGSQVFIDTGAFGPGGKLTIVQPQALLRWSISVDEARAEGAAALALP</sequence>
<dbReference type="EC" id="3.6.1.41" evidence="2"/>
<dbReference type="EMBL" id="CADIKK010000031">
    <property type="protein sequence ID" value="CAB3801689.1"/>
    <property type="molecule type" value="Genomic_DNA"/>
</dbReference>
<dbReference type="InterPro" id="IPR004843">
    <property type="entry name" value="Calcineurin-like_PHP"/>
</dbReference>
<dbReference type="InterPro" id="IPR050126">
    <property type="entry name" value="Ap4A_hydrolase"/>
</dbReference>
<evidence type="ECO:0000259" key="1">
    <source>
        <dbReference type="Pfam" id="PF00149"/>
    </source>
</evidence>
<reference evidence="2 3" key="1">
    <citation type="submission" date="2020-04" db="EMBL/GenBank/DDBJ databases">
        <authorList>
            <person name="De Canck E."/>
        </authorList>
    </citation>
    <scope>NUCLEOTIDE SEQUENCE [LARGE SCALE GENOMIC DNA]</scope>
    <source>
        <strain evidence="2 3">LMG 28614</strain>
    </source>
</reference>
<evidence type="ECO:0000313" key="2">
    <source>
        <dbReference type="EMBL" id="CAB3801689.1"/>
    </source>
</evidence>
<dbReference type="GO" id="GO:0110154">
    <property type="term" value="P:RNA decapping"/>
    <property type="evidence" value="ECO:0007669"/>
    <property type="project" value="TreeGrafter"/>
</dbReference>
<dbReference type="SUPFAM" id="SSF56300">
    <property type="entry name" value="Metallo-dependent phosphatases"/>
    <property type="match status" value="1"/>
</dbReference>
<dbReference type="InterPro" id="IPR029052">
    <property type="entry name" value="Metallo-depent_PP-like"/>
</dbReference>
<keyword evidence="3" id="KW-1185">Reference proteome</keyword>
<gene>
    <name evidence="2" type="primary">apaH_2</name>
    <name evidence="2" type="ORF">LMG28614_05463</name>
</gene>
<dbReference type="PANTHER" id="PTHR42850">
    <property type="entry name" value="METALLOPHOSPHOESTERASE"/>
    <property type="match status" value="1"/>
</dbReference>
<keyword evidence="2" id="KW-0378">Hydrolase</keyword>
<evidence type="ECO:0000313" key="3">
    <source>
        <dbReference type="Proteomes" id="UP000494365"/>
    </source>
</evidence>
<dbReference type="AlphaFoldDB" id="A0A6S7BK83"/>
<dbReference type="Pfam" id="PF00149">
    <property type="entry name" value="Metallophos"/>
    <property type="match status" value="1"/>
</dbReference>
<name>A0A6S7BK83_9BURK</name>
<protein>
    <submittedName>
        <fullName evidence="2">Bis(5'-nucleosyl)-tetraphosphatase, symmetrical</fullName>
        <ecNumber evidence="2">3.6.1.41</ecNumber>
    </submittedName>
</protein>
<proteinExistence type="predicted"/>
<accession>A0A6S7BK83</accession>
<dbReference type="Gene3D" id="3.60.21.10">
    <property type="match status" value="1"/>
</dbReference>
<dbReference type="GO" id="GO:0005737">
    <property type="term" value="C:cytoplasm"/>
    <property type="evidence" value="ECO:0007669"/>
    <property type="project" value="TreeGrafter"/>
</dbReference>
<feature type="domain" description="Calcineurin-like phosphoesterase" evidence="1">
    <location>
        <begin position="71"/>
        <end position="240"/>
    </location>
</feature>
<dbReference type="GO" id="GO:0008803">
    <property type="term" value="F:bis(5'-nucleosyl)-tetraphosphatase (symmetrical) activity"/>
    <property type="evidence" value="ECO:0007669"/>
    <property type="project" value="UniProtKB-EC"/>
</dbReference>